<protein>
    <submittedName>
        <fullName evidence="4">19193_t:CDS:1</fullName>
    </submittedName>
</protein>
<feature type="domain" description="Reelin" evidence="3">
    <location>
        <begin position="53"/>
        <end position="158"/>
    </location>
</feature>
<name>A0A9N9D0R7_9GLOM</name>
<reference evidence="4" key="1">
    <citation type="submission" date="2021-06" db="EMBL/GenBank/DDBJ databases">
        <authorList>
            <person name="Kallberg Y."/>
            <person name="Tangrot J."/>
            <person name="Rosling A."/>
        </authorList>
    </citation>
    <scope>NUCLEOTIDE SEQUENCE</scope>
    <source>
        <strain evidence="4">MA453B</strain>
    </source>
</reference>
<feature type="compositionally biased region" description="Polar residues" evidence="1">
    <location>
        <begin position="199"/>
        <end position="214"/>
    </location>
</feature>
<gene>
    <name evidence="4" type="ORF">DERYTH_LOCUS8722</name>
</gene>
<accession>A0A9N9D0R7</accession>
<keyword evidence="2" id="KW-0732">Signal</keyword>
<dbReference type="Pfam" id="PF02014">
    <property type="entry name" value="Reeler"/>
    <property type="match status" value="1"/>
</dbReference>
<evidence type="ECO:0000313" key="4">
    <source>
        <dbReference type="EMBL" id="CAG8622671.1"/>
    </source>
</evidence>
<proteinExistence type="predicted"/>
<evidence type="ECO:0000259" key="3">
    <source>
        <dbReference type="Pfam" id="PF02014"/>
    </source>
</evidence>
<dbReference type="AlphaFoldDB" id="A0A9N9D0R7"/>
<evidence type="ECO:0000256" key="2">
    <source>
        <dbReference type="SAM" id="SignalP"/>
    </source>
</evidence>
<dbReference type="Gene3D" id="2.60.40.4060">
    <property type="entry name" value="Reeler domain"/>
    <property type="match status" value="1"/>
</dbReference>
<dbReference type="Proteomes" id="UP000789405">
    <property type="component" value="Unassembled WGS sequence"/>
</dbReference>
<dbReference type="CDD" id="cd08544">
    <property type="entry name" value="Reeler"/>
    <property type="match status" value="1"/>
</dbReference>
<sequence>MRSIIHTGFLYIATILAFVTVAYAFSTGAGTCNADQATIEAVNSTPMGKEGNLGYSVTMSQDNHYYVPGGPGIQFTITGTNITTFKGILFYGADTSNNHVGQWTVSSGYKLMANCPGDPQGTLTHNSATNKPVNTTFSWTPPTSDAGPITVYCVICASSEQGFQIIQSSQPFTVNGSTFVPPASTNNTSDTSPSTAASKNSVTGTNSTSTPHPTAISNADSLRMSKSSFLIQLALFVPLIVSLLNKF</sequence>
<keyword evidence="5" id="KW-1185">Reference proteome</keyword>
<evidence type="ECO:0000256" key="1">
    <source>
        <dbReference type="SAM" id="MobiDB-lite"/>
    </source>
</evidence>
<dbReference type="InterPro" id="IPR042307">
    <property type="entry name" value="Reeler_sf"/>
</dbReference>
<feature type="region of interest" description="Disordered" evidence="1">
    <location>
        <begin position="177"/>
        <end position="214"/>
    </location>
</feature>
<evidence type="ECO:0000313" key="5">
    <source>
        <dbReference type="Proteomes" id="UP000789405"/>
    </source>
</evidence>
<dbReference type="OrthoDB" id="2157874at2759"/>
<dbReference type="InterPro" id="IPR002861">
    <property type="entry name" value="Reeler_dom"/>
</dbReference>
<dbReference type="EMBL" id="CAJVPY010004555">
    <property type="protein sequence ID" value="CAG8622671.1"/>
    <property type="molecule type" value="Genomic_DNA"/>
</dbReference>
<feature type="signal peptide" evidence="2">
    <location>
        <begin position="1"/>
        <end position="24"/>
    </location>
</feature>
<feature type="chain" id="PRO_5040421982" evidence="2">
    <location>
        <begin position="25"/>
        <end position="247"/>
    </location>
</feature>
<comment type="caution">
    <text evidence="4">The sequence shown here is derived from an EMBL/GenBank/DDBJ whole genome shotgun (WGS) entry which is preliminary data.</text>
</comment>
<feature type="compositionally biased region" description="Low complexity" evidence="1">
    <location>
        <begin position="181"/>
        <end position="198"/>
    </location>
</feature>
<organism evidence="4 5">
    <name type="scientific">Dentiscutata erythropus</name>
    <dbReference type="NCBI Taxonomy" id="1348616"/>
    <lineage>
        <taxon>Eukaryota</taxon>
        <taxon>Fungi</taxon>
        <taxon>Fungi incertae sedis</taxon>
        <taxon>Mucoromycota</taxon>
        <taxon>Glomeromycotina</taxon>
        <taxon>Glomeromycetes</taxon>
        <taxon>Diversisporales</taxon>
        <taxon>Gigasporaceae</taxon>
        <taxon>Dentiscutata</taxon>
    </lineage>
</organism>